<keyword evidence="1" id="KW-0812">Transmembrane</keyword>
<feature type="transmembrane region" description="Helical" evidence="1">
    <location>
        <begin position="116"/>
        <end position="135"/>
    </location>
</feature>
<comment type="caution">
    <text evidence="2">The sequence shown here is derived from an EMBL/GenBank/DDBJ whole genome shotgun (WGS) entry which is preliminary data.</text>
</comment>
<evidence type="ECO:0000313" key="2">
    <source>
        <dbReference type="EMBL" id="KAK8175089.1"/>
    </source>
</evidence>
<dbReference type="EMBL" id="JBBWUH010000002">
    <property type="protein sequence ID" value="KAK8175089.1"/>
    <property type="molecule type" value="Genomic_DNA"/>
</dbReference>
<proteinExistence type="predicted"/>
<feature type="transmembrane region" description="Helical" evidence="1">
    <location>
        <begin position="86"/>
        <end position="104"/>
    </location>
</feature>
<accession>A0ABR1Y279</accession>
<keyword evidence="1" id="KW-1133">Transmembrane helix</keyword>
<evidence type="ECO:0000313" key="3">
    <source>
        <dbReference type="Proteomes" id="UP001456524"/>
    </source>
</evidence>
<evidence type="ECO:0000256" key="1">
    <source>
        <dbReference type="SAM" id="Phobius"/>
    </source>
</evidence>
<protein>
    <recommendedName>
        <fullName evidence="4">Transmembrane protein</fullName>
    </recommendedName>
</protein>
<reference evidence="2 3" key="1">
    <citation type="journal article" date="2022" name="G3 (Bethesda)">
        <title>Enemy or ally: a genomic approach to elucidate the lifestyle of Phyllosticta citrichinaensis.</title>
        <authorList>
            <person name="Buijs V.A."/>
            <person name="Groenewald J.Z."/>
            <person name="Haridas S."/>
            <person name="LaButti K.M."/>
            <person name="Lipzen A."/>
            <person name="Martin F.M."/>
            <person name="Barry K."/>
            <person name="Grigoriev I.V."/>
            <person name="Crous P.W."/>
            <person name="Seidl M.F."/>
        </authorList>
    </citation>
    <scope>NUCLEOTIDE SEQUENCE [LARGE SCALE GENOMIC DNA]</scope>
    <source>
        <strain evidence="2 3">CBS 129764</strain>
    </source>
</reference>
<organism evidence="2 3">
    <name type="scientific">Phyllosticta citrichinensis</name>
    <dbReference type="NCBI Taxonomy" id="1130410"/>
    <lineage>
        <taxon>Eukaryota</taxon>
        <taxon>Fungi</taxon>
        <taxon>Dikarya</taxon>
        <taxon>Ascomycota</taxon>
        <taxon>Pezizomycotina</taxon>
        <taxon>Dothideomycetes</taxon>
        <taxon>Dothideomycetes incertae sedis</taxon>
        <taxon>Botryosphaeriales</taxon>
        <taxon>Phyllostictaceae</taxon>
        <taxon>Phyllosticta</taxon>
    </lineage>
</organism>
<keyword evidence="1" id="KW-0472">Membrane</keyword>
<evidence type="ECO:0008006" key="4">
    <source>
        <dbReference type="Google" id="ProtNLM"/>
    </source>
</evidence>
<dbReference type="Proteomes" id="UP001456524">
    <property type="component" value="Unassembled WGS sequence"/>
</dbReference>
<sequence>MVVEASSFFDSPPTPFFYNRTTLDQTSLHHRWTTSSLLTESESHTHALSPHQHSSSSLLTACVPHHPQHNTPLDCSHQMTRTRPLSPFPLVLSSIWSLVFSSFLSSFPTALHCRTLFAFFLAPSAAFFIFGFALVDASSGAVDEA</sequence>
<gene>
    <name evidence="2" type="ORF">IWX90DRAFT_99529</name>
</gene>
<name>A0ABR1Y279_9PEZI</name>
<keyword evidence="3" id="KW-1185">Reference proteome</keyword>